<dbReference type="GO" id="GO:0031090">
    <property type="term" value="C:organelle membrane"/>
    <property type="evidence" value="ECO:0007669"/>
    <property type="project" value="UniProtKB-ARBA"/>
</dbReference>
<feature type="compositionally biased region" description="Acidic residues" evidence="15">
    <location>
        <begin position="1"/>
        <end position="29"/>
    </location>
</feature>
<keyword evidence="5" id="KW-0808">Transferase</keyword>
<evidence type="ECO:0000256" key="8">
    <source>
        <dbReference type="ARBA" id="ARBA00022737"/>
    </source>
</evidence>
<comment type="catalytic activity">
    <reaction evidence="1">
        <text>[E2 ubiquitin-conjugating enzyme]-S-ubiquitinyl-L-cysteine + [acceptor protein]-L-lysine = [E2 ubiquitin-conjugating enzyme]-L-cysteine + [acceptor protein]-N(6)-ubiquitinyl-L-lysine.</text>
        <dbReference type="EC" id="2.3.2.31"/>
    </reaction>
</comment>
<dbReference type="InterPro" id="IPR031127">
    <property type="entry name" value="E3_UB_ligase_RBR"/>
</dbReference>
<feature type="region of interest" description="Disordered" evidence="15">
    <location>
        <begin position="1"/>
        <end position="70"/>
    </location>
</feature>
<evidence type="ECO:0000313" key="18">
    <source>
        <dbReference type="EMBL" id="EJK54505.1"/>
    </source>
</evidence>
<evidence type="ECO:0000256" key="10">
    <source>
        <dbReference type="ARBA" id="ARBA00022786"/>
    </source>
</evidence>
<dbReference type="GO" id="GO:0061630">
    <property type="term" value="F:ubiquitin protein ligase activity"/>
    <property type="evidence" value="ECO:0007669"/>
    <property type="project" value="UniProtKB-EC"/>
</dbReference>
<dbReference type="InterPro" id="IPR044066">
    <property type="entry name" value="TRIAD_supradom"/>
</dbReference>
<evidence type="ECO:0000256" key="1">
    <source>
        <dbReference type="ARBA" id="ARBA00001798"/>
    </source>
</evidence>
<reference evidence="18 19" key="1">
    <citation type="journal article" date="2012" name="Genome Biol.">
        <title>Genome and low-iron response of an oceanic diatom adapted to chronic iron limitation.</title>
        <authorList>
            <person name="Lommer M."/>
            <person name="Specht M."/>
            <person name="Roy A.S."/>
            <person name="Kraemer L."/>
            <person name="Andreson R."/>
            <person name="Gutowska M.A."/>
            <person name="Wolf J."/>
            <person name="Bergner S.V."/>
            <person name="Schilhabel M.B."/>
            <person name="Klostermeier U.C."/>
            <person name="Beiko R.G."/>
            <person name="Rosenstiel P."/>
            <person name="Hippler M."/>
            <person name="Laroche J."/>
        </authorList>
    </citation>
    <scope>NUCLEOTIDE SEQUENCE [LARGE SCALE GENOMIC DNA]</scope>
    <source>
        <strain evidence="18 19">CCMP1005</strain>
    </source>
</reference>
<comment type="pathway">
    <text evidence="3">Protein modification; protein ubiquitination.</text>
</comment>
<dbReference type="Proteomes" id="UP000266841">
    <property type="component" value="Unassembled WGS sequence"/>
</dbReference>
<accession>K0RMY1</accession>
<dbReference type="PROSITE" id="PS50089">
    <property type="entry name" value="ZF_RING_2"/>
    <property type="match status" value="1"/>
</dbReference>
<dbReference type="SMART" id="SM00647">
    <property type="entry name" value="IBR"/>
    <property type="match status" value="2"/>
</dbReference>
<dbReference type="InterPro" id="IPR013083">
    <property type="entry name" value="Znf_RING/FYVE/PHD"/>
</dbReference>
<evidence type="ECO:0000256" key="13">
    <source>
        <dbReference type="ARBA" id="ARBA00023136"/>
    </source>
</evidence>
<dbReference type="SMART" id="SM00184">
    <property type="entry name" value="RING"/>
    <property type="match status" value="2"/>
</dbReference>
<dbReference type="PANTHER" id="PTHR11685">
    <property type="entry name" value="RBR FAMILY RING FINGER AND IBR DOMAIN-CONTAINING"/>
    <property type="match status" value="1"/>
</dbReference>
<keyword evidence="9 14" id="KW-0863">Zinc-finger</keyword>
<evidence type="ECO:0000256" key="4">
    <source>
        <dbReference type="ARBA" id="ARBA00012251"/>
    </source>
</evidence>
<dbReference type="Pfam" id="PF01485">
    <property type="entry name" value="IBR"/>
    <property type="match status" value="1"/>
</dbReference>
<dbReference type="Gene3D" id="3.30.40.10">
    <property type="entry name" value="Zinc/RING finger domain, C3HC4 (zinc finger)"/>
    <property type="match status" value="1"/>
</dbReference>
<dbReference type="GO" id="GO:0016567">
    <property type="term" value="P:protein ubiquitination"/>
    <property type="evidence" value="ECO:0007669"/>
    <property type="project" value="InterPro"/>
</dbReference>
<dbReference type="InterPro" id="IPR001841">
    <property type="entry name" value="Znf_RING"/>
</dbReference>
<comment type="caution">
    <text evidence="18">The sequence shown here is derived from an EMBL/GenBank/DDBJ whole genome shotgun (WGS) entry which is preliminary data.</text>
</comment>
<name>K0RMY1_THAOC</name>
<organism evidence="18 19">
    <name type="scientific">Thalassiosira oceanica</name>
    <name type="common">Marine diatom</name>
    <dbReference type="NCBI Taxonomy" id="159749"/>
    <lineage>
        <taxon>Eukaryota</taxon>
        <taxon>Sar</taxon>
        <taxon>Stramenopiles</taxon>
        <taxon>Ochrophyta</taxon>
        <taxon>Bacillariophyta</taxon>
        <taxon>Coscinodiscophyceae</taxon>
        <taxon>Thalassiosirophycidae</taxon>
        <taxon>Thalassiosirales</taxon>
        <taxon>Thalassiosiraceae</taxon>
        <taxon>Thalassiosira</taxon>
    </lineage>
</organism>
<dbReference type="eggNOG" id="KOG1815">
    <property type="taxonomic scope" value="Eukaryota"/>
</dbReference>
<dbReference type="FunFam" id="3.30.40.10:FF:000051">
    <property type="entry name" value="RBR-type E3 ubiquitin transferase"/>
    <property type="match status" value="1"/>
</dbReference>
<evidence type="ECO:0000259" key="16">
    <source>
        <dbReference type="PROSITE" id="PS50089"/>
    </source>
</evidence>
<evidence type="ECO:0000256" key="12">
    <source>
        <dbReference type="ARBA" id="ARBA00022989"/>
    </source>
</evidence>
<keyword evidence="7" id="KW-0479">Metal-binding</keyword>
<keyword evidence="12" id="KW-1133">Transmembrane helix</keyword>
<feature type="domain" description="RING-type" evidence="16">
    <location>
        <begin position="158"/>
        <end position="204"/>
    </location>
</feature>
<evidence type="ECO:0000256" key="14">
    <source>
        <dbReference type="PROSITE-ProRule" id="PRU00175"/>
    </source>
</evidence>
<evidence type="ECO:0000259" key="17">
    <source>
        <dbReference type="PROSITE" id="PS51873"/>
    </source>
</evidence>
<keyword evidence="13" id="KW-0472">Membrane</keyword>
<keyword evidence="10" id="KW-0833">Ubl conjugation pathway</keyword>
<comment type="subcellular location">
    <subcellularLocation>
        <location evidence="2">Membrane</location>
        <topology evidence="2">Single-pass membrane protein</topology>
    </subcellularLocation>
</comment>
<dbReference type="SUPFAM" id="SSF57850">
    <property type="entry name" value="RING/U-box"/>
    <property type="match status" value="3"/>
</dbReference>
<dbReference type="Pfam" id="PF13923">
    <property type="entry name" value="zf-C3HC4_2"/>
    <property type="match status" value="1"/>
</dbReference>
<dbReference type="InterPro" id="IPR002867">
    <property type="entry name" value="IBR_dom"/>
</dbReference>
<evidence type="ECO:0000313" key="19">
    <source>
        <dbReference type="Proteomes" id="UP000266841"/>
    </source>
</evidence>
<dbReference type="Gene3D" id="1.20.120.1750">
    <property type="match status" value="2"/>
</dbReference>
<evidence type="ECO:0000256" key="3">
    <source>
        <dbReference type="ARBA" id="ARBA00004906"/>
    </source>
</evidence>
<proteinExistence type="predicted"/>
<evidence type="ECO:0000256" key="9">
    <source>
        <dbReference type="ARBA" id="ARBA00022771"/>
    </source>
</evidence>
<dbReference type="OrthoDB" id="10009520at2759"/>
<keyword evidence="8" id="KW-0677">Repeat</keyword>
<keyword evidence="11" id="KW-0862">Zinc</keyword>
<dbReference type="EMBL" id="AGNL01035720">
    <property type="protein sequence ID" value="EJK54505.1"/>
    <property type="molecule type" value="Genomic_DNA"/>
</dbReference>
<dbReference type="GO" id="GO:0008270">
    <property type="term" value="F:zinc ion binding"/>
    <property type="evidence" value="ECO:0007669"/>
    <property type="project" value="UniProtKB-KW"/>
</dbReference>
<evidence type="ECO:0000256" key="15">
    <source>
        <dbReference type="SAM" id="MobiDB-lite"/>
    </source>
</evidence>
<protein>
    <recommendedName>
        <fullName evidence="4">RBR-type E3 ubiquitin transferase</fullName>
        <ecNumber evidence="4">2.3.2.31</ecNumber>
    </recommendedName>
</protein>
<dbReference type="AlphaFoldDB" id="K0RMY1"/>
<evidence type="ECO:0000256" key="6">
    <source>
        <dbReference type="ARBA" id="ARBA00022692"/>
    </source>
</evidence>
<feature type="domain" description="RING-type" evidence="17">
    <location>
        <begin position="154"/>
        <end position="396"/>
    </location>
</feature>
<dbReference type="PROSITE" id="PS51873">
    <property type="entry name" value="TRIAD"/>
    <property type="match status" value="1"/>
</dbReference>
<dbReference type="Pfam" id="PF21235">
    <property type="entry name" value="UBA_ARI1"/>
    <property type="match status" value="1"/>
</dbReference>
<sequence length="551" mass="62543">MSESEEEEYSYEYDDSDAEEYGDDDDGGGAEDMSLDAASQDGTSDDDAMDQQDQKMSSINPNEPPSGFTFEASDKIRTMQSSQLRPIMDDLIREVADVLGVPEPAATVLMREHKWSKERLIGSFFEDSERVQKKCGVLALCGCGTGNAAARKKGKITCKICLDDYDPDEMIAGPCGHEFCETCWYGFLYNSLEKGPACVLETCPEQGCNEVITEEIVQRAAPDLLPKFKEYQLRSFVDTYGLTRWCPGAGCDAIAVAPAGKELDDIPVTKCETCHTEFCVKCGEEPHAPIQCKSLGLWQEKCRNESETANWILANTKSCPKCNTRIEKNQVGFELCLLILQLFGGVRFTLRSLLLTQGCNHMTCSKCRYEFCWICMGDWAAHGANTGGYYKCNKFNPNDDGNQSDAAKAKRELDRYLHYYKRYHAHSEAADFASKSVKETEARMVLLQEQNNDTTWTDVEFLKTANEQLVECRRVLKYTYAFAFYLTDEQKRSRFEYHQEMLERFTENLSELSEKPLEQMCRTEVVNQTRVVDKFMKAILKYVDDGMEDVY</sequence>
<keyword evidence="19" id="KW-1185">Reference proteome</keyword>
<evidence type="ECO:0000256" key="11">
    <source>
        <dbReference type="ARBA" id="ARBA00022833"/>
    </source>
</evidence>
<dbReference type="Pfam" id="PF19422">
    <property type="entry name" value="Ariadne"/>
    <property type="match status" value="1"/>
</dbReference>
<dbReference type="Pfam" id="PF22191">
    <property type="entry name" value="IBR_1"/>
    <property type="match status" value="1"/>
</dbReference>
<evidence type="ECO:0000256" key="7">
    <source>
        <dbReference type="ARBA" id="ARBA00022723"/>
    </source>
</evidence>
<dbReference type="EC" id="2.3.2.31" evidence="4"/>
<dbReference type="GO" id="GO:0005737">
    <property type="term" value="C:cytoplasm"/>
    <property type="evidence" value="ECO:0007669"/>
    <property type="project" value="UniProtKB-ARBA"/>
</dbReference>
<dbReference type="InterPro" id="IPR045840">
    <property type="entry name" value="Ariadne"/>
</dbReference>
<dbReference type="OMA" id="HRFCMIC"/>
<evidence type="ECO:0000256" key="2">
    <source>
        <dbReference type="ARBA" id="ARBA00004167"/>
    </source>
</evidence>
<evidence type="ECO:0000256" key="5">
    <source>
        <dbReference type="ARBA" id="ARBA00022679"/>
    </source>
</evidence>
<keyword evidence="6" id="KW-0812">Transmembrane</keyword>
<dbReference type="InterPro" id="IPR048962">
    <property type="entry name" value="ARIH1-like_UBL"/>
</dbReference>
<gene>
    <name evidence="18" type="ORF">THAOC_25859</name>
</gene>